<dbReference type="EMBL" id="BMAO01013368">
    <property type="protein sequence ID" value="GFQ88424.1"/>
    <property type="molecule type" value="Genomic_DNA"/>
</dbReference>
<dbReference type="OrthoDB" id="445362at2759"/>
<sequence>MSETDIFVYSALYDLSSGHKQVLLFNKGDRFIPIPNCSSNPNWAVCVDKKGIVGYVPYTYVEKKQVSIQEFIWLIDDALEKLHVDSPSISKLTREVIKNLTSLRTNLLSSNNCKIKETKEENNEIPVNNNSPVVDSPQEALNPVLNSNESHGSSNNLVGKIVENAEESKTQESAENSALKTTAQTETQTESINDFNVPNWLVPALVENVRHKTKISHENSKAAVGIILDTFLDAIPHLDILWLRMKKNLTESEAIEEVAKEVVHSEDQRKLLDIFKQLWYCKNDEQQRSWPVHEDEDLISGLLVEMNNIFIDANPRVTREVICHDEYEMVNLLVTYYQMEPRKTLRIKMLHVLLTICELDMGVVTQLLNSVLPMELARDIQDNFEDSDKVFHSTFLLSVIFSTGEKPPTGTYDFINKKCLHFLFEKLEDVAKDGDEDVGQNLLSIILAFNLHFESPQENIVLETLKEKQSAQYLTERLIFLLNREEDPCKVLSHNKGTTNSVMKFMVDMFTFPELIDLFYLNDIKVLLDIIVRQLTDLLPGEKKRLDYLCLVRNLLRNSNYEEHLHQLEGLQKCFKFILSQEFPDEDEVTLVLEMAYEFRSWFKNI</sequence>
<evidence type="ECO:0000313" key="5">
    <source>
        <dbReference type="EMBL" id="GFQ88424.1"/>
    </source>
</evidence>
<proteinExistence type="predicted"/>
<dbReference type="SUPFAM" id="SSF50044">
    <property type="entry name" value="SH3-domain"/>
    <property type="match status" value="1"/>
</dbReference>
<dbReference type="PROSITE" id="PS50002">
    <property type="entry name" value="SH3"/>
    <property type="match status" value="1"/>
</dbReference>
<dbReference type="Proteomes" id="UP000887116">
    <property type="component" value="Unassembled WGS sequence"/>
</dbReference>
<dbReference type="PANTHER" id="PTHR13357">
    <property type="entry name" value="SH3 ADAPTER PROTEIN SPIN90 NCK INTERACTING PROTEIN WITH SH3 DOMAIN"/>
    <property type="match status" value="1"/>
</dbReference>
<evidence type="ECO:0000256" key="2">
    <source>
        <dbReference type="PROSITE-ProRule" id="PRU00192"/>
    </source>
</evidence>
<protein>
    <submittedName>
        <fullName evidence="5">NCK-interacting protein with SH3 domain</fullName>
    </submittedName>
</protein>
<comment type="caution">
    <text evidence="5">The sequence shown here is derived from an EMBL/GenBank/DDBJ whole genome shotgun (WGS) entry which is preliminary data.</text>
</comment>
<dbReference type="InterPro" id="IPR036028">
    <property type="entry name" value="SH3-like_dom_sf"/>
</dbReference>
<evidence type="ECO:0000313" key="6">
    <source>
        <dbReference type="Proteomes" id="UP000887116"/>
    </source>
</evidence>
<gene>
    <name evidence="5" type="primary">Nckipsd</name>
    <name evidence="5" type="ORF">TNCT_383411</name>
</gene>
<dbReference type="Gene3D" id="2.30.30.40">
    <property type="entry name" value="SH3 Domains"/>
    <property type="match status" value="1"/>
</dbReference>
<dbReference type="InterPro" id="IPR001452">
    <property type="entry name" value="SH3_domain"/>
</dbReference>
<evidence type="ECO:0000259" key="4">
    <source>
        <dbReference type="PROSITE" id="PS50002"/>
    </source>
</evidence>
<dbReference type="GO" id="GO:0006897">
    <property type="term" value="P:endocytosis"/>
    <property type="evidence" value="ECO:0007669"/>
    <property type="project" value="TreeGrafter"/>
</dbReference>
<name>A0A8X6FVS5_TRICU</name>
<dbReference type="InterPro" id="IPR018556">
    <property type="entry name" value="SPIN90/Ldb17_LRD"/>
</dbReference>
<keyword evidence="1 2" id="KW-0728">SH3 domain</keyword>
<organism evidence="5 6">
    <name type="scientific">Trichonephila clavata</name>
    <name type="common">Joro spider</name>
    <name type="synonym">Nephila clavata</name>
    <dbReference type="NCBI Taxonomy" id="2740835"/>
    <lineage>
        <taxon>Eukaryota</taxon>
        <taxon>Metazoa</taxon>
        <taxon>Ecdysozoa</taxon>
        <taxon>Arthropoda</taxon>
        <taxon>Chelicerata</taxon>
        <taxon>Arachnida</taxon>
        <taxon>Araneae</taxon>
        <taxon>Araneomorphae</taxon>
        <taxon>Entelegynae</taxon>
        <taxon>Araneoidea</taxon>
        <taxon>Nephilidae</taxon>
        <taxon>Trichonephila</taxon>
    </lineage>
</organism>
<dbReference type="InterPro" id="IPR030125">
    <property type="entry name" value="SPIN90/Ldb17"/>
</dbReference>
<dbReference type="AlphaFoldDB" id="A0A8X6FVS5"/>
<dbReference type="Pfam" id="PF09431">
    <property type="entry name" value="SPIN90_LRD"/>
    <property type="match status" value="1"/>
</dbReference>
<feature type="compositionally biased region" description="Polar residues" evidence="3">
    <location>
        <begin position="173"/>
        <end position="190"/>
    </location>
</feature>
<dbReference type="GO" id="GO:0071933">
    <property type="term" value="F:Arp2/3 complex binding"/>
    <property type="evidence" value="ECO:0007669"/>
    <property type="project" value="TreeGrafter"/>
</dbReference>
<accession>A0A8X6FVS5</accession>
<reference evidence="5" key="1">
    <citation type="submission" date="2020-07" db="EMBL/GenBank/DDBJ databases">
        <title>Multicomponent nature underlies the extraordinary mechanical properties of spider dragline silk.</title>
        <authorList>
            <person name="Kono N."/>
            <person name="Nakamura H."/>
            <person name="Mori M."/>
            <person name="Yoshida Y."/>
            <person name="Ohtoshi R."/>
            <person name="Malay A.D."/>
            <person name="Moran D.A.P."/>
            <person name="Tomita M."/>
            <person name="Numata K."/>
            <person name="Arakawa K."/>
        </authorList>
    </citation>
    <scope>NUCLEOTIDE SEQUENCE</scope>
</reference>
<dbReference type="SMART" id="SM00326">
    <property type="entry name" value="SH3"/>
    <property type="match status" value="1"/>
</dbReference>
<evidence type="ECO:0000256" key="3">
    <source>
        <dbReference type="SAM" id="MobiDB-lite"/>
    </source>
</evidence>
<dbReference type="PANTHER" id="PTHR13357:SF1">
    <property type="entry name" value="NCK-INTERACTING PROTEIN WITH SH3 DOMAIN"/>
    <property type="match status" value="1"/>
</dbReference>
<feature type="region of interest" description="Disordered" evidence="3">
    <location>
        <begin position="167"/>
        <end position="190"/>
    </location>
</feature>
<keyword evidence="6" id="KW-1185">Reference proteome</keyword>
<feature type="domain" description="SH3" evidence="4">
    <location>
        <begin position="4"/>
        <end position="66"/>
    </location>
</feature>
<evidence type="ECO:0000256" key="1">
    <source>
        <dbReference type="ARBA" id="ARBA00022443"/>
    </source>
</evidence>